<evidence type="ECO:0008006" key="4">
    <source>
        <dbReference type="Google" id="ProtNLM"/>
    </source>
</evidence>
<protein>
    <recommendedName>
        <fullName evidence="4">Secreted protein</fullName>
    </recommendedName>
</protein>
<evidence type="ECO:0000256" key="1">
    <source>
        <dbReference type="SAM" id="SignalP"/>
    </source>
</evidence>
<keyword evidence="3" id="KW-1185">Reference proteome</keyword>
<gene>
    <name evidence="2" type="ORF">ABT322_40110</name>
</gene>
<dbReference type="Proteomes" id="UP001490330">
    <property type="component" value="Unassembled WGS sequence"/>
</dbReference>
<feature type="signal peptide" evidence="1">
    <location>
        <begin position="1"/>
        <end position="27"/>
    </location>
</feature>
<name>A0ABV1VUR8_9ACTN</name>
<keyword evidence="1" id="KW-0732">Signal</keyword>
<organism evidence="2 3">
    <name type="scientific">Streptomyces flaveolus</name>
    <dbReference type="NCBI Taxonomy" id="67297"/>
    <lineage>
        <taxon>Bacteria</taxon>
        <taxon>Bacillati</taxon>
        <taxon>Actinomycetota</taxon>
        <taxon>Actinomycetes</taxon>
        <taxon>Kitasatosporales</taxon>
        <taxon>Streptomycetaceae</taxon>
        <taxon>Streptomyces</taxon>
    </lineage>
</organism>
<sequence>MGRNPMRAAVTLCAAAALAVPLGAASAAPQAQQSVKQQVQDPVLVDCSMQGEVRPAAFVLACGDGNSRLASMHWVRWDAAKAAGRGYNAVNDCKPYCAAGTFRSYPVTVRLDRPQAREQDPGEQHFTRMTLTYTDGRPDGFPRVVTYPLTG</sequence>
<accession>A0ABV1VUR8</accession>
<reference evidence="2 3" key="1">
    <citation type="submission" date="2024-06" db="EMBL/GenBank/DDBJ databases">
        <title>The Natural Products Discovery Center: Release of the First 8490 Sequenced Strains for Exploring Actinobacteria Biosynthetic Diversity.</title>
        <authorList>
            <person name="Kalkreuter E."/>
            <person name="Kautsar S.A."/>
            <person name="Yang D."/>
            <person name="Bader C.D."/>
            <person name="Teijaro C.N."/>
            <person name="Fluegel L."/>
            <person name="Davis C.M."/>
            <person name="Simpson J.R."/>
            <person name="Lauterbach L."/>
            <person name="Steele A.D."/>
            <person name="Gui C."/>
            <person name="Meng S."/>
            <person name="Li G."/>
            <person name="Viehrig K."/>
            <person name="Ye F."/>
            <person name="Su P."/>
            <person name="Kiefer A.F."/>
            <person name="Nichols A."/>
            <person name="Cepeda A.J."/>
            <person name="Yan W."/>
            <person name="Fan B."/>
            <person name="Jiang Y."/>
            <person name="Adhikari A."/>
            <person name="Zheng C.-J."/>
            <person name="Schuster L."/>
            <person name="Cowan T.M."/>
            <person name="Smanski M.J."/>
            <person name="Chevrette M.G."/>
            <person name="De Carvalho L.P.S."/>
            <person name="Shen B."/>
        </authorList>
    </citation>
    <scope>NUCLEOTIDE SEQUENCE [LARGE SCALE GENOMIC DNA]</scope>
    <source>
        <strain evidence="2 3">NPDC000632</strain>
    </source>
</reference>
<feature type="chain" id="PRO_5047143505" description="Secreted protein" evidence="1">
    <location>
        <begin position="28"/>
        <end position="151"/>
    </location>
</feature>
<dbReference type="EMBL" id="JBEPCV010000080">
    <property type="protein sequence ID" value="MER6909796.1"/>
    <property type="molecule type" value="Genomic_DNA"/>
</dbReference>
<proteinExistence type="predicted"/>
<comment type="caution">
    <text evidence="2">The sequence shown here is derived from an EMBL/GenBank/DDBJ whole genome shotgun (WGS) entry which is preliminary data.</text>
</comment>
<evidence type="ECO:0000313" key="2">
    <source>
        <dbReference type="EMBL" id="MER6909796.1"/>
    </source>
</evidence>
<evidence type="ECO:0000313" key="3">
    <source>
        <dbReference type="Proteomes" id="UP001490330"/>
    </source>
</evidence>